<protein>
    <submittedName>
        <fullName evidence="2">Uncharacterized protein LOC105368452</fullName>
    </submittedName>
</protein>
<dbReference type="Proteomes" id="UP000695007">
    <property type="component" value="Unplaced"/>
</dbReference>
<gene>
    <name evidence="2" type="primary">LOC105368452</name>
</gene>
<accession>A0AAJ7E2T6</accession>
<sequence>MNLRINILGSCRETLNIILQKQQEILNYLKHGQSFMQQERKLDLLPSMPFNDINDFLDFDESLTHENVQDQFIIKLKKLLVSTEQKSVSNIMSSIMTNELCRIISWIGIKNTIAFGTTNMVSLIIDLIQEHHHLNIDNGKARIAEWLRRCGDRIGNEIRKNRKRVQQGYST</sequence>
<dbReference type="RefSeq" id="XP_011505765.1">
    <property type="nucleotide sequence ID" value="XM_011507463.1"/>
</dbReference>
<evidence type="ECO:0000313" key="2">
    <source>
        <dbReference type="RefSeq" id="XP_011505765.1"/>
    </source>
</evidence>
<reference evidence="2" key="1">
    <citation type="submission" date="2025-08" db="UniProtKB">
        <authorList>
            <consortium name="RefSeq"/>
        </authorList>
    </citation>
    <scope>IDENTIFICATION</scope>
</reference>
<dbReference type="AlphaFoldDB" id="A0AAJ7E2T6"/>
<dbReference type="KEGG" id="csol:105368452"/>
<name>A0AAJ7E2T6_9HYME</name>
<dbReference type="GeneID" id="105368452"/>
<keyword evidence="1" id="KW-1185">Reference proteome</keyword>
<organism evidence="1 2">
    <name type="scientific">Ceratosolen solmsi marchali</name>
    <dbReference type="NCBI Taxonomy" id="326594"/>
    <lineage>
        <taxon>Eukaryota</taxon>
        <taxon>Metazoa</taxon>
        <taxon>Ecdysozoa</taxon>
        <taxon>Arthropoda</taxon>
        <taxon>Hexapoda</taxon>
        <taxon>Insecta</taxon>
        <taxon>Pterygota</taxon>
        <taxon>Neoptera</taxon>
        <taxon>Endopterygota</taxon>
        <taxon>Hymenoptera</taxon>
        <taxon>Apocrita</taxon>
        <taxon>Proctotrupomorpha</taxon>
        <taxon>Chalcidoidea</taxon>
        <taxon>Agaonidae</taxon>
        <taxon>Agaoninae</taxon>
        <taxon>Ceratosolen</taxon>
    </lineage>
</organism>
<evidence type="ECO:0000313" key="1">
    <source>
        <dbReference type="Proteomes" id="UP000695007"/>
    </source>
</evidence>
<proteinExistence type="predicted"/>